<evidence type="ECO:0000313" key="2">
    <source>
        <dbReference type="EMBL" id="MCG7944763.1"/>
    </source>
</evidence>
<organism evidence="2 3">
    <name type="scientific">Candidatus Thiodiazotropha taylori</name>
    <dbReference type="NCBI Taxonomy" id="2792791"/>
    <lineage>
        <taxon>Bacteria</taxon>
        <taxon>Pseudomonadati</taxon>
        <taxon>Pseudomonadota</taxon>
        <taxon>Gammaproteobacteria</taxon>
        <taxon>Chromatiales</taxon>
        <taxon>Sedimenticolaceae</taxon>
        <taxon>Candidatus Thiodiazotropha</taxon>
    </lineage>
</organism>
<evidence type="ECO:0000259" key="1">
    <source>
        <dbReference type="Pfam" id="PF07883"/>
    </source>
</evidence>
<proteinExistence type="predicted"/>
<dbReference type="CDD" id="cd02214">
    <property type="entry name" value="cupin_MJ1618"/>
    <property type="match status" value="1"/>
</dbReference>
<dbReference type="PANTHER" id="PTHR36114:SF8">
    <property type="entry name" value="CUPIN TYPE-1 DOMAIN-CONTAINING PROTEIN"/>
    <property type="match status" value="1"/>
</dbReference>
<dbReference type="AlphaFoldDB" id="A0A9E4KAK9"/>
<dbReference type="InterPro" id="IPR014710">
    <property type="entry name" value="RmlC-like_jellyroll"/>
</dbReference>
<gene>
    <name evidence="2" type="ORF">JAZ07_00295</name>
</gene>
<dbReference type="PANTHER" id="PTHR36114">
    <property type="entry name" value="16.7 KDA PROTEIN IN WHIE LOCUS"/>
    <property type="match status" value="1"/>
</dbReference>
<sequence length="124" mass="13952">MKPQTRHLDSEREFYTEERCHIIELNNSADDPQCSIARARVEPGVTTCWHCLSETAERYLIISGEGRVEIGEAPAESVKAGDLVTIPPMVPQRITNTGSEDLIFYAICTPRFLPENYQPLESAE</sequence>
<accession>A0A9E4KAK9</accession>
<dbReference type="Proteomes" id="UP000886667">
    <property type="component" value="Unassembled WGS sequence"/>
</dbReference>
<dbReference type="InterPro" id="IPR011051">
    <property type="entry name" value="RmlC_Cupin_sf"/>
</dbReference>
<name>A0A9E4KAK9_9GAMM</name>
<dbReference type="InterPro" id="IPR052044">
    <property type="entry name" value="PKS_Associated_Protein"/>
</dbReference>
<dbReference type="SUPFAM" id="SSF51182">
    <property type="entry name" value="RmlC-like cupins"/>
    <property type="match status" value="1"/>
</dbReference>
<feature type="domain" description="Cupin type-2" evidence="1">
    <location>
        <begin position="39"/>
        <end position="107"/>
    </location>
</feature>
<dbReference type="InterPro" id="IPR013096">
    <property type="entry name" value="Cupin_2"/>
</dbReference>
<dbReference type="EMBL" id="JAEPCM010000014">
    <property type="protein sequence ID" value="MCG7944763.1"/>
    <property type="molecule type" value="Genomic_DNA"/>
</dbReference>
<evidence type="ECO:0000313" key="3">
    <source>
        <dbReference type="Proteomes" id="UP000886667"/>
    </source>
</evidence>
<dbReference type="Gene3D" id="2.60.120.10">
    <property type="entry name" value="Jelly Rolls"/>
    <property type="match status" value="1"/>
</dbReference>
<reference evidence="2" key="1">
    <citation type="journal article" date="2021" name="Proc. Natl. Acad. Sci. U.S.A.">
        <title>Global biogeography of chemosynthetic symbionts reveals both localized and globally distributed symbiont groups. .</title>
        <authorList>
            <person name="Osvatic J.T."/>
            <person name="Wilkins L.G.E."/>
            <person name="Leibrecht L."/>
            <person name="Leray M."/>
            <person name="Zauner S."/>
            <person name="Polzin J."/>
            <person name="Camacho Y."/>
            <person name="Gros O."/>
            <person name="van Gils J.A."/>
            <person name="Eisen J.A."/>
            <person name="Petersen J.M."/>
            <person name="Yuen B."/>
        </authorList>
    </citation>
    <scope>NUCLEOTIDE SEQUENCE</scope>
    <source>
        <strain evidence="2">MAGclacostrist064TRANS</strain>
    </source>
</reference>
<protein>
    <submittedName>
        <fullName evidence="2">Cupin domain-containing protein</fullName>
    </submittedName>
</protein>
<comment type="caution">
    <text evidence="2">The sequence shown here is derived from an EMBL/GenBank/DDBJ whole genome shotgun (WGS) entry which is preliminary data.</text>
</comment>
<dbReference type="Pfam" id="PF07883">
    <property type="entry name" value="Cupin_2"/>
    <property type="match status" value="1"/>
</dbReference>